<evidence type="ECO:0000256" key="10">
    <source>
        <dbReference type="PROSITE-ProRule" id="PRU10141"/>
    </source>
</evidence>
<gene>
    <name evidence="13" type="ORF">DNTS_014133</name>
</gene>
<comment type="catalytic activity">
    <reaction evidence="8">
        <text>L-threonyl-[protein] + ATP = O-phospho-L-threonyl-[protein] + ADP + H(+)</text>
        <dbReference type="Rhea" id="RHEA:46608"/>
        <dbReference type="Rhea" id="RHEA-COMP:11060"/>
        <dbReference type="Rhea" id="RHEA-COMP:11605"/>
        <dbReference type="ChEBI" id="CHEBI:15378"/>
        <dbReference type="ChEBI" id="CHEBI:30013"/>
        <dbReference type="ChEBI" id="CHEBI:30616"/>
        <dbReference type="ChEBI" id="CHEBI:61977"/>
        <dbReference type="ChEBI" id="CHEBI:456216"/>
        <dbReference type="EC" id="2.7.11.1"/>
    </reaction>
</comment>
<dbReference type="FunFam" id="3.30.200.20:FF:000246">
    <property type="entry name" value="Pim proto-oncogene, serine/threonine kinase,-related 152"/>
    <property type="match status" value="2"/>
</dbReference>
<evidence type="ECO:0000256" key="2">
    <source>
        <dbReference type="ARBA" id="ARBA00012513"/>
    </source>
</evidence>
<dbReference type="PANTHER" id="PTHR22984:SF11">
    <property type="entry name" value="AURORA KINASE-RELATED"/>
    <property type="match status" value="1"/>
</dbReference>
<keyword evidence="5 10" id="KW-0547">Nucleotide-binding</keyword>
<dbReference type="GO" id="GO:0007346">
    <property type="term" value="P:regulation of mitotic cell cycle"/>
    <property type="evidence" value="ECO:0007669"/>
    <property type="project" value="TreeGrafter"/>
</dbReference>
<keyword evidence="11" id="KW-0812">Transmembrane</keyword>
<evidence type="ECO:0000313" key="14">
    <source>
        <dbReference type="Proteomes" id="UP000316079"/>
    </source>
</evidence>
<name>A0A553MU09_9TELE</name>
<feature type="transmembrane region" description="Helical" evidence="11">
    <location>
        <begin position="421"/>
        <end position="441"/>
    </location>
</feature>
<proteinExistence type="inferred from homology"/>
<dbReference type="PROSITE" id="PS50011">
    <property type="entry name" value="PROTEIN_KINASE_DOM"/>
    <property type="match status" value="1"/>
</dbReference>
<comment type="catalytic activity">
    <reaction evidence="9">
        <text>L-seryl-[protein] + ATP = O-phospho-L-seryl-[protein] + ADP + H(+)</text>
        <dbReference type="Rhea" id="RHEA:17989"/>
        <dbReference type="Rhea" id="RHEA-COMP:9863"/>
        <dbReference type="Rhea" id="RHEA-COMP:11604"/>
        <dbReference type="ChEBI" id="CHEBI:15378"/>
        <dbReference type="ChEBI" id="CHEBI:29999"/>
        <dbReference type="ChEBI" id="CHEBI:30616"/>
        <dbReference type="ChEBI" id="CHEBI:83421"/>
        <dbReference type="ChEBI" id="CHEBI:456216"/>
        <dbReference type="EC" id="2.7.11.1"/>
    </reaction>
</comment>
<comment type="caution">
    <text evidence="13">The sequence shown here is derived from an EMBL/GenBank/DDBJ whole genome shotgun (WGS) entry which is preliminary data.</text>
</comment>
<evidence type="ECO:0000256" key="7">
    <source>
        <dbReference type="ARBA" id="ARBA00022840"/>
    </source>
</evidence>
<dbReference type="GO" id="GO:0005737">
    <property type="term" value="C:cytoplasm"/>
    <property type="evidence" value="ECO:0007669"/>
    <property type="project" value="TreeGrafter"/>
</dbReference>
<dbReference type="InterPro" id="IPR000719">
    <property type="entry name" value="Prot_kinase_dom"/>
</dbReference>
<keyword evidence="6" id="KW-0418">Kinase</keyword>
<dbReference type="PANTHER" id="PTHR22984">
    <property type="entry name" value="SERINE/THREONINE-PROTEIN KINASE PIM"/>
    <property type="match status" value="1"/>
</dbReference>
<feature type="non-terminal residue" evidence="13">
    <location>
        <position position="1"/>
    </location>
</feature>
<evidence type="ECO:0000256" key="5">
    <source>
        <dbReference type="ARBA" id="ARBA00022741"/>
    </source>
</evidence>
<keyword evidence="11" id="KW-1133">Transmembrane helix</keyword>
<feature type="non-terminal residue" evidence="13">
    <location>
        <position position="446"/>
    </location>
</feature>
<evidence type="ECO:0000256" key="1">
    <source>
        <dbReference type="ARBA" id="ARBA00005505"/>
    </source>
</evidence>
<dbReference type="GO" id="GO:0043066">
    <property type="term" value="P:negative regulation of apoptotic process"/>
    <property type="evidence" value="ECO:0007669"/>
    <property type="project" value="TreeGrafter"/>
</dbReference>
<keyword evidence="4" id="KW-0808">Transferase</keyword>
<keyword evidence="14" id="KW-1185">Reference proteome</keyword>
<dbReference type="Pfam" id="PF00069">
    <property type="entry name" value="Pkinase"/>
    <property type="match status" value="1"/>
</dbReference>
<keyword evidence="11" id="KW-0472">Membrane</keyword>
<evidence type="ECO:0000256" key="11">
    <source>
        <dbReference type="SAM" id="Phobius"/>
    </source>
</evidence>
<dbReference type="InterPro" id="IPR051138">
    <property type="entry name" value="PIM_Ser/Thr_kinase"/>
</dbReference>
<accession>A0A553MU09</accession>
<dbReference type="OrthoDB" id="8926898at2759"/>
<keyword evidence="3" id="KW-0723">Serine/threonine-protein kinase</keyword>
<dbReference type="Proteomes" id="UP000316079">
    <property type="component" value="Unassembled WGS sequence"/>
</dbReference>
<keyword evidence="7 10" id="KW-0067">ATP-binding</keyword>
<evidence type="ECO:0000256" key="3">
    <source>
        <dbReference type="ARBA" id="ARBA00022527"/>
    </source>
</evidence>
<evidence type="ECO:0000256" key="8">
    <source>
        <dbReference type="ARBA" id="ARBA00047899"/>
    </source>
</evidence>
<feature type="binding site" evidence="10">
    <location>
        <position position="347"/>
    </location>
    <ligand>
        <name>ATP</name>
        <dbReference type="ChEBI" id="CHEBI:30616"/>
    </ligand>
</feature>
<dbReference type="GO" id="GO:0004674">
    <property type="term" value="F:protein serine/threonine kinase activity"/>
    <property type="evidence" value="ECO:0007669"/>
    <property type="project" value="UniProtKB-KW"/>
</dbReference>
<dbReference type="InterPro" id="IPR011009">
    <property type="entry name" value="Kinase-like_dom_sf"/>
</dbReference>
<dbReference type="Gene3D" id="3.30.200.20">
    <property type="entry name" value="Phosphorylase Kinase, domain 1"/>
    <property type="match status" value="2"/>
</dbReference>
<evidence type="ECO:0000256" key="9">
    <source>
        <dbReference type="ARBA" id="ARBA00048679"/>
    </source>
</evidence>
<evidence type="ECO:0000313" key="13">
    <source>
        <dbReference type="EMBL" id="TRY56655.1"/>
    </source>
</evidence>
<evidence type="ECO:0000259" key="12">
    <source>
        <dbReference type="PROSITE" id="PS50011"/>
    </source>
</evidence>
<dbReference type="SUPFAM" id="SSF56112">
    <property type="entry name" value="Protein kinase-like (PK-like)"/>
    <property type="match status" value="2"/>
</dbReference>
<sequence length="446" mass="49212">LDEVSPAPVPKGVTSEQIRAVLEDLGPSSSLPSEDTSSATSLCSDASLSSLQLREDNALHIELKERRYAVGKKLNEGDFVSVFKGIRTEDGTRVALKVSNKADTKYYWMEGHSEPVPLEVKLLTLANVEPRIPQVMELLDWHQDTDQYTMVLERPPFCLTLAGFLEHKGGSVSEQLGSVIMRQIAFAASSCCLRGVFHGDINLQNIVMNRETHEIKLVGFGSGKVMRKSPYTSFKGTYSPPEFKLTGRYHGGPATAWSLGVVLFAMLCGRIPEVQDLDELDQNVWRQNGFSKVLQIALLPPSKGPEEATARVESLQSQLVQSVIGNGGFGSIFKAVRLSDGKKVALKFADSSDIDYISVEGHSEPYPSEVVLQIFANRGPKVPQILKLLDWEMKSDHYVMVLEQFIPPEFKEHGEYHGKPATVWSLGILMFCLVTGVGYTMNGTGY</sequence>
<dbReference type="EC" id="2.7.11.1" evidence="2"/>
<dbReference type="SMART" id="SM00220">
    <property type="entry name" value="S_TKc"/>
    <property type="match status" value="1"/>
</dbReference>
<dbReference type="GO" id="GO:0005524">
    <property type="term" value="F:ATP binding"/>
    <property type="evidence" value="ECO:0007669"/>
    <property type="project" value="UniProtKB-UniRule"/>
</dbReference>
<dbReference type="EMBL" id="SRMA01027271">
    <property type="protein sequence ID" value="TRY56655.1"/>
    <property type="molecule type" value="Genomic_DNA"/>
</dbReference>
<dbReference type="InterPro" id="IPR017441">
    <property type="entry name" value="Protein_kinase_ATP_BS"/>
</dbReference>
<reference evidence="13 14" key="1">
    <citation type="journal article" date="2019" name="Sci. Data">
        <title>Hybrid genome assembly and annotation of Danionella translucida.</title>
        <authorList>
            <person name="Kadobianskyi M."/>
            <person name="Schulze L."/>
            <person name="Schuelke M."/>
            <person name="Judkewitz B."/>
        </authorList>
    </citation>
    <scope>NUCLEOTIDE SEQUENCE [LARGE SCALE GENOMIC DNA]</scope>
    <source>
        <strain evidence="13 14">Bolton</strain>
    </source>
</reference>
<evidence type="ECO:0000256" key="6">
    <source>
        <dbReference type="ARBA" id="ARBA00022777"/>
    </source>
</evidence>
<dbReference type="PROSITE" id="PS00107">
    <property type="entry name" value="PROTEIN_KINASE_ATP"/>
    <property type="match status" value="1"/>
</dbReference>
<dbReference type="Gene3D" id="1.10.510.10">
    <property type="entry name" value="Transferase(Phosphotransferase) domain 1"/>
    <property type="match status" value="1"/>
</dbReference>
<evidence type="ECO:0000256" key="4">
    <source>
        <dbReference type="ARBA" id="ARBA00022679"/>
    </source>
</evidence>
<protein>
    <recommendedName>
        <fullName evidence="2">non-specific serine/threonine protein kinase</fullName>
        <ecNumber evidence="2">2.7.11.1</ecNumber>
    </recommendedName>
</protein>
<comment type="similarity">
    <text evidence="1">Belongs to the protein kinase superfamily. CAMK Ser/Thr protein kinase family. PIM subfamily.</text>
</comment>
<feature type="domain" description="Protein kinase" evidence="12">
    <location>
        <begin position="68"/>
        <end position="400"/>
    </location>
</feature>
<organism evidence="13 14">
    <name type="scientific">Danionella cerebrum</name>
    <dbReference type="NCBI Taxonomy" id="2873325"/>
    <lineage>
        <taxon>Eukaryota</taxon>
        <taxon>Metazoa</taxon>
        <taxon>Chordata</taxon>
        <taxon>Craniata</taxon>
        <taxon>Vertebrata</taxon>
        <taxon>Euteleostomi</taxon>
        <taxon>Actinopterygii</taxon>
        <taxon>Neopterygii</taxon>
        <taxon>Teleostei</taxon>
        <taxon>Ostariophysi</taxon>
        <taxon>Cypriniformes</taxon>
        <taxon>Danionidae</taxon>
        <taxon>Danioninae</taxon>
        <taxon>Danionella</taxon>
    </lineage>
</organism>
<dbReference type="AlphaFoldDB" id="A0A553MU09"/>